<comment type="caution">
    <text evidence="1">The sequence shown here is derived from an EMBL/GenBank/DDBJ whole genome shotgun (WGS) entry which is preliminary data.</text>
</comment>
<proteinExistence type="predicted"/>
<evidence type="ECO:0000313" key="1">
    <source>
        <dbReference type="EMBL" id="TMR14068.1"/>
    </source>
</evidence>
<gene>
    <name evidence="1" type="ORF">ETD86_29420</name>
</gene>
<evidence type="ECO:0000313" key="2">
    <source>
        <dbReference type="Proteomes" id="UP000309128"/>
    </source>
</evidence>
<dbReference type="EMBL" id="VCKY01000114">
    <property type="protein sequence ID" value="TMR14068.1"/>
    <property type="molecule type" value="Genomic_DNA"/>
</dbReference>
<accession>A0A5S4FA14</accession>
<sequence>MSVHWPRPEGSDVTVFDILETGAFLVVGASRETRQVVLDGRTWHVALDESRTRLLQQLLQNPSASGAIYLDAGHRLMVAPNPANGTVALSLKAAFLPDLTTPRDTFTTVIPAEHLPKVGEAVGIALAAACPQSSSAASASGS</sequence>
<dbReference type="Proteomes" id="UP000309128">
    <property type="component" value="Unassembled WGS sequence"/>
</dbReference>
<organism evidence="1 2">
    <name type="scientific">Nonomuraea turkmeniaca</name>
    <dbReference type="NCBI Taxonomy" id="103838"/>
    <lineage>
        <taxon>Bacteria</taxon>
        <taxon>Bacillati</taxon>
        <taxon>Actinomycetota</taxon>
        <taxon>Actinomycetes</taxon>
        <taxon>Streptosporangiales</taxon>
        <taxon>Streptosporangiaceae</taxon>
        <taxon>Nonomuraea</taxon>
    </lineage>
</organism>
<dbReference type="AlphaFoldDB" id="A0A5S4FA14"/>
<name>A0A5S4FA14_9ACTN</name>
<keyword evidence="2" id="KW-1185">Reference proteome</keyword>
<dbReference type="RefSeq" id="WP_138669485.1">
    <property type="nucleotide sequence ID" value="NZ_VCKY01000114.1"/>
</dbReference>
<reference evidence="1 2" key="1">
    <citation type="submission" date="2019-05" db="EMBL/GenBank/DDBJ databases">
        <title>Draft genome sequence of Nonomuraea turkmeniaca DSM 43926.</title>
        <authorList>
            <person name="Saricaoglu S."/>
            <person name="Isik K."/>
        </authorList>
    </citation>
    <scope>NUCLEOTIDE SEQUENCE [LARGE SCALE GENOMIC DNA]</scope>
    <source>
        <strain evidence="1 2">DSM 43926</strain>
    </source>
</reference>
<protein>
    <submittedName>
        <fullName evidence="1">Uncharacterized protein</fullName>
    </submittedName>
</protein>